<keyword evidence="2" id="KW-1185">Reference proteome</keyword>
<name>A0A1I2LXH2_9BACL</name>
<protein>
    <submittedName>
        <fullName evidence="1">Uncharacterized protein</fullName>
    </submittedName>
</protein>
<reference evidence="1 2" key="1">
    <citation type="submission" date="2016-10" db="EMBL/GenBank/DDBJ databases">
        <authorList>
            <person name="de Groot N.N."/>
        </authorList>
    </citation>
    <scope>NUCLEOTIDE SEQUENCE [LARGE SCALE GENOMIC DNA]</scope>
    <source>
        <strain evidence="1 2">DSM 44945</strain>
    </source>
</reference>
<dbReference type="EMBL" id="FOOK01000006">
    <property type="protein sequence ID" value="SFF84012.1"/>
    <property type="molecule type" value="Genomic_DNA"/>
</dbReference>
<organism evidence="1 2">
    <name type="scientific">Planifilum fulgidum</name>
    <dbReference type="NCBI Taxonomy" id="201973"/>
    <lineage>
        <taxon>Bacteria</taxon>
        <taxon>Bacillati</taxon>
        <taxon>Bacillota</taxon>
        <taxon>Bacilli</taxon>
        <taxon>Bacillales</taxon>
        <taxon>Thermoactinomycetaceae</taxon>
        <taxon>Planifilum</taxon>
    </lineage>
</organism>
<evidence type="ECO:0000313" key="2">
    <source>
        <dbReference type="Proteomes" id="UP000198661"/>
    </source>
</evidence>
<sequence>MDRVAVIGFSGKAVPGPVLKTLRLVRRVETDFGMGIGGVAGRFLLLRAPGRKIAPSSILSVACNQ</sequence>
<gene>
    <name evidence="1" type="ORF">SAMN04488025_10694</name>
</gene>
<dbReference type="AlphaFoldDB" id="A0A1I2LXH2"/>
<proteinExistence type="predicted"/>
<accession>A0A1I2LXH2</accession>
<evidence type="ECO:0000313" key="1">
    <source>
        <dbReference type="EMBL" id="SFF84012.1"/>
    </source>
</evidence>
<dbReference type="Proteomes" id="UP000198661">
    <property type="component" value="Unassembled WGS sequence"/>
</dbReference>